<dbReference type="PANTHER" id="PTHR22550">
    <property type="entry name" value="SPORE GERMINATION PROTEIN"/>
    <property type="match status" value="1"/>
</dbReference>
<dbReference type="SMART" id="SM00327">
    <property type="entry name" value="VWA"/>
    <property type="match status" value="1"/>
</dbReference>
<dbReference type="RefSeq" id="WP_150548497.1">
    <property type="nucleotide sequence ID" value="NZ_LR215729.2"/>
</dbReference>
<dbReference type="SUPFAM" id="SSF53300">
    <property type="entry name" value="vWA-like"/>
    <property type="match status" value="1"/>
</dbReference>
<dbReference type="InterPro" id="IPR050768">
    <property type="entry name" value="UPF0353/GerABKA_families"/>
</dbReference>
<accession>A0A653E4T1</accession>
<dbReference type="EMBL" id="LR215729">
    <property type="protein sequence ID" value="VEV97705.1"/>
    <property type="molecule type" value="Genomic_DNA"/>
</dbReference>
<dbReference type="PANTHER" id="PTHR22550:SF18">
    <property type="entry name" value="VWFA DOMAIN-CONTAINING PROTEIN"/>
    <property type="match status" value="1"/>
</dbReference>
<dbReference type="Pfam" id="PF00092">
    <property type="entry name" value="VWA"/>
    <property type="match status" value="1"/>
</dbReference>
<reference evidence="3" key="1">
    <citation type="submission" date="2019-02" db="EMBL/GenBank/DDBJ databases">
        <authorList>
            <consortium name="Genoscope - CEA"/>
            <person name="William W."/>
        </authorList>
    </citation>
    <scope>NUCLEOTIDE SEQUENCE [LARGE SCALE GENOMIC DNA]</scope>
    <source>
        <strain evidence="3">YSy11</strain>
    </source>
</reference>
<protein>
    <submittedName>
        <fullName evidence="3">von Willebrand factor type A domain protein</fullName>
    </submittedName>
</protein>
<gene>
    <name evidence="3" type="ORF">PMYSY11_2660</name>
</gene>
<dbReference type="AlphaFoldDB" id="A0A653E4T1"/>
<name>A0A653E4T1_9PSED</name>
<evidence type="ECO:0000256" key="1">
    <source>
        <dbReference type="SAM" id="Phobius"/>
    </source>
</evidence>
<keyword evidence="1" id="KW-1133">Transmembrane helix</keyword>
<keyword evidence="1" id="KW-0812">Transmembrane</keyword>
<organism evidence="3">
    <name type="scientific">Pseudomonas marincola</name>
    <dbReference type="NCBI Taxonomy" id="437900"/>
    <lineage>
        <taxon>Bacteria</taxon>
        <taxon>Pseudomonadati</taxon>
        <taxon>Pseudomonadota</taxon>
        <taxon>Gammaproteobacteria</taxon>
        <taxon>Pseudomonadales</taxon>
        <taxon>Pseudomonadaceae</taxon>
        <taxon>Pseudomonas</taxon>
    </lineage>
</organism>
<feature type="domain" description="VWFA" evidence="2">
    <location>
        <begin position="95"/>
        <end position="281"/>
    </location>
</feature>
<evidence type="ECO:0000259" key="2">
    <source>
        <dbReference type="PROSITE" id="PS50234"/>
    </source>
</evidence>
<dbReference type="InterPro" id="IPR002035">
    <property type="entry name" value="VWF_A"/>
</dbReference>
<dbReference type="InterPro" id="IPR036465">
    <property type="entry name" value="vWFA_dom_sf"/>
</dbReference>
<dbReference type="PROSITE" id="PS50234">
    <property type="entry name" value="VWFA"/>
    <property type="match status" value="1"/>
</dbReference>
<dbReference type="Gene3D" id="3.40.50.410">
    <property type="entry name" value="von Willebrand factor, type A domain"/>
    <property type="match status" value="1"/>
</dbReference>
<proteinExistence type="predicted"/>
<evidence type="ECO:0000313" key="3">
    <source>
        <dbReference type="EMBL" id="VEV97705.1"/>
    </source>
</evidence>
<sequence length="329" mass="36330">MIEWAAPWAFILLPLPWLVWRFMPPFRERTKAIRVPFFDTFVAAMGATPREGVVVPQRSKVDTAIAILLWLLLVIALAQPQRLGDRVEIKQAARDVILAIDISGSMDVKDFKASDGTEVQRLLAVKRVVQDFVKKREGDRVALIVFGSRAYVQSPFTEDLKTLGQLLDETSVGMAGPNTVIGDSIGLAIRTFESSKVDQRLLILLSDGSDTGSRMTPLNAATIAAQRGVSIFTIAVGDPDASPDSKYIVDVDTLQEIASRSGGEYFFAGDEKTLETVYSRIDELTPRKTQTLSYQPREALAYLPIAVAAVLLCLYALIRQFPVRRKSQA</sequence>
<feature type="transmembrane region" description="Helical" evidence="1">
    <location>
        <begin position="299"/>
        <end position="318"/>
    </location>
</feature>
<keyword evidence="1" id="KW-0472">Membrane</keyword>